<feature type="domain" description="HTH merR-type" evidence="1">
    <location>
        <begin position="14"/>
        <end position="55"/>
    </location>
</feature>
<dbReference type="EMBL" id="JBIRPU010000008">
    <property type="protein sequence ID" value="MFI0793801.1"/>
    <property type="molecule type" value="Genomic_DNA"/>
</dbReference>
<dbReference type="InterPro" id="IPR009061">
    <property type="entry name" value="DNA-bd_dom_put_sf"/>
</dbReference>
<evidence type="ECO:0000259" key="1">
    <source>
        <dbReference type="Pfam" id="PF13411"/>
    </source>
</evidence>
<gene>
    <name evidence="2" type="ORF">ACH4OY_14075</name>
</gene>
<accession>A0ABW7SMQ5</accession>
<protein>
    <submittedName>
        <fullName evidence="2">MerR family transcriptional regulator</fullName>
    </submittedName>
</protein>
<dbReference type="SUPFAM" id="SSF46955">
    <property type="entry name" value="Putative DNA-binding domain"/>
    <property type="match status" value="1"/>
</dbReference>
<evidence type="ECO:0000313" key="3">
    <source>
        <dbReference type="Proteomes" id="UP001611075"/>
    </source>
</evidence>
<dbReference type="Gene3D" id="1.10.1660.10">
    <property type="match status" value="1"/>
</dbReference>
<name>A0ABW7SMQ5_9ACTN</name>
<dbReference type="RefSeq" id="WP_396679557.1">
    <property type="nucleotide sequence ID" value="NZ_JBIRPU010000008.1"/>
</dbReference>
<comment type="caution">
    <text evidence="2">The sequence shown here is derived from an EMBL/GenBank/DDBJ whole genome shotgun (WGS) entry which is preliminary data.</text>
</comment>
<dbReference type="Proteomes" id="UP001611075">
    <property type="component" value="Unassembled WGS sequence"/>
</dbReference>
<proteinExistence type="predicted"/>
<organism evidence="2 3">
    <name type="scientific">Micromonospora rubida</name>
    <dbReference type="NCBI Taxonomy" id="2697657"/>
    <lineage>
        <taxon>Bacteria</taxon>
        <taxon>Bacillati</taxon>
        <taxon>Actinomycetota</taxon>
        <taxon>Actinomycetes</taxon>
        <taxon>Micromonosporales</taxon>
        <taxon>Micromonosporaceae</taxon>
        <taxon>Micromonospora</taxon>
    </lineage>
</organism>
<reference evidence="2 3" key="1">
    <citation type="submission" date="2024-10" db="EMBL/GenBank/DDBJ databases">
        <title>The Natural Products Discovery Center: Release of the First 8490 Sequenced Strains for Exploring Actinobacteria Biosynthetic Diversity.</title>
        <authorList>
            <person name="Kalkreuter E."/>
            <person name="Kautsar S.A."/>
            <person name="Yang D."/>
            <person name="Bader C.D."/>
            <person name="Teijaro C.N."/>
            <person name="Fluegel L."/>
            <person name="Davis C.M."/>
            <person name="Simpson J.R."/>
            <person name="Lauterbach L."/>
            <person name="Steele A.D."/>
            <person name="Gui C."/>
            <person name="Meng S."/>
            <person name="Li G."/>
            <person name="Viehrig K."/>
            <person name="Ye F."/>
            <person name="Su P."/>
            <person name="Kiefer A.F."/>
            <person name="Nichols A."/>
            <person name="Cepeda A.J."/>
            <person name="Yan W."/>
            <person name="Fan B."/>
            <person name="Jiang Y."/>
            <person name="Adhikari A."/>
            <person name="Zheng C.-J."/>
            <person name="Schuster L."/>
            <person name="Cowan T.M."/>
            <person name="Smanski M.J."/>
            <person name="Chevrette M.G."/>
            <person name="De Carvalho L.P.S."/>
            <person name="Shen B."/>
        </authorList>
    </citation>
    <scope>NUCLEOTIDE SEQUENCE [LARGE SCALE GENOMIC DNA]</scope>
    <source>
        <strain evidence="2 3">NPDC021253</strain>
    </source>
</reference>
<keyword evidence="3" id="KW-1185">Reference proteome</keyword>
<dbReference type="InterPro" id="IPR000551">
    <property type="entry name" value="MerR-type_HTH_dom"/>
</dbReference>
<dbReference type="Pfam" id="PF13411">
    <property type="entry name" value="MerR_1"/>
    <property type="match status" value="1"/>
</dbReference>
<evidence type="ECO:0000313" key="2">
    <source>
        <dbReference type="EMBL" id="MFI0793801.1"/>
    </source>
</evidence>
<sequence>MPRWLMSGESLIQSRLSPKALRLYDGRKLLTPAHIDARTGCRYYGPDELDRARRITLQESVRVAARRWEQVPDQDREGARQR</sequence>